<sequence>MTPYYILIAAFVVALYFIFRKPKPKQITAEGLTEPDRQLLLTHVAYYQKLDAGGRRKFEALLNDFLSDVHIEGVGITPAPLDRLLVASSAIIPVFGFEHWKYQNLGSVLLYPDTFNKDFQFEGGERNILGMVGTGYMNGQMILSLSALREGFSVSAGKENTAIHEFVHLLDKSDGATDGIPENLMPHQYIIPWVKMIHQEISRIERGKSDINPYAITNEAEFLAVVSEYFFENPEQFKDKHPELYQMLADTFLQDPAHNPFLKASQ</sequence>
<evidence type="ECO:0000313" key="1">
    <source>
        <dbReference type="EMBL" id="SEA24515.1"/>
    </source>
</evidence>
<proteinExistence type="predicted"/>
<dbReference type="STRING" id="425514.SAMN05443550_102403"/>
<dbReference type="OrthoDB" id="9786424at2"/>
<dbReference type="PANTHER" id="PTHR30164">
    <property type="entry name" value="MTFA PEPTIDASE"/>
    <property type="match status" value="1"/>
</dbReference>
<dbReference type="Gene3D" id="3.40.390.10">
    <property type="entry name" value="Collagenase (Catalytic Domain)"/>
    <property type="match status" value="1"/>
</dbReference>
<accession>A0A1H3ZLK1</accession>
<dbReference type="PANTHER" id="PTHR30164:SF2">
    <property type="entry name" value="PROTEIN MTFA"/>
    <property type="match status" value="1"/>
</dbReference>
<reference evidence="1 2" key="1">
    <citation type="submission" date="2016-10" db="EMBL/GenBank/DDBJ databases">
        <authorList>
            <person name="de Groot N.N."/>
        </authorList>
    </citation>
    <scope>NUCLEOTIDE SEQUENCE [LARGE SCALE GENOMIC DNA]</scope>
    <source>
        <strain evidence="1 2">DSM 19033</strain>
    </source>
</reference>
<organism evidence="1 2">
    <name type="scientific">Pedobacter hartonius</name>
    <dbReference type="NCBI Taxonomy" id="425514"/>
    <lineage>
        <taxon>Bacteria</taxon>
        <taxon>Pseudomonadati</taxon>
        <taxon>Bacteroidota</taxon>
        <taxon>Sphingobacteriia</taxon>
        <taxon>Sphingobacteriales</taxon>
        <taxon>Sphingobacteriaceae</taxon>
        <taxon>Pedobacter</taxon>
    </lineage>
</organism>
<dbReference type="Pfam" id="PF06167">
    <property type="entry name" value="Peptidase_M90"/>
    <property type="match status" value="1"/>
</dbReference>
<name>A0A1H3ZLK1_9SPHI</name>
<dbReference type="Proteomes" id="UP000198850">
    <property type="component" value="Unassembled WGS sequence"/>
</dbReference>
<dbReference type="GO" id="GO:0004177">
    <property type="term" value="F:aminopeptidase activity"/>
    <property type="evidence" value="ECO:0007669"/>
    <property type="project" value="TreeGrafter"/>
</dbReference>
<gene>
    <name evidence="1" type="ORF">SAMN05443550_102403</name>
</gene>
<dbReference type="GO" id="GO:0005829">
    <property type="term" value="C:cytosol"/>
    <property type="evidence" value="ECO:0007669"/>
    <property type="project" value="TreeGrafter"/>
</dbReference>
<dbReference type="InterPro" id="IPR042252">
    <property type="entry name" value="MtfA_N"/>
</dbReference>
<evidence type="ECO:0008006" key="3">
    <source>
        <dbReference type="Google" id="ProtNLM"/>
    </source>
</evidence>
<evidence type="ECO:0000313" key="2">
    <source>
        <dbReference type="Proteomes" id="UP000198850"/>
    </source>
</evidence>
<dbReference type="InterPro" id="IPR010384">
    <property type="entry name" value="MtfA_fam"/>
</dbReference>
<dbReference type="RefSeq" id="WP_090555544.1">
    <property type="nucleotide sequence ID" value="NZ_FNRA01000002.1"/>
</dbReference>
<dbReference type="SUPFAM" id="SSF55486">
    <property type="entry name" value="Metalloproteases ('zincins'), catalytic domain"/>
    <property type="match status" value="1"/>
</dbReference>
<keyword evidence="2" id="KW-1185">Reference proteome</keyword>
<protein>
    <recommendedName>
        <fullName evidence="3">Zinc-dependent peptidase</fullName>
    </recommendedName>
</protein>
<dbReference type="AlphaFoldDB" id="A0A1H3ZLK1"/>
<dbReference type="GO" id="GO:0008237">
    <property type="term" value="F:metallopeptidase activity"/>
    <property type="evidence" value="ECO:0007669"/>
    <property type="project" value="InterPro"/>
</dbReference>
<dbReference type="InterPro" id="IPR024079">
    <property type="entry name" value="MetalloPept_cat_dom_sf"/>
</dbReference>
<dbReference type="Gene3D" id="1.10.472.150">
    <property type="entry name" value="Glucose-regulated metallo-peptidase M90, N-terminal domain"/>
    <property type="match status" value="1"/>
</dbReference>
<dbReference type="CDD" id="cd20169">
    <property type="entry name" value="Peptidase_M90_mtfA"/>
    <property type="match status" value="1"/>
</dbReference>
<dbReference type="EMBL" id="FNRA01000002">
    <property type="protein sequence ID" value="SEA24515.1"/>
    <property type="molecule type" value="Genomic_DNA"/>
</dbReference>